<protein>
    <submittedName>
        <fullName evidence="1">DUF4351 domain-containing protein</fullName>
    </submittedName>
</protein>
<dbReference type="EMBL" id="VWRN01000053">
    <property type="protein sequence ID" value="KAA6118947.1"/>
    <property type="molecule type" value="Genomic_DNA"/>
</dbReference>
<sequence length="98" mass="10790">MLLPELVNLMEVNMSLVLSLHTYRQAGVLEGKLEGKQEGEAHVLRKVLVQRFGPLPPDIASRIAVASPVQLEAWVDRLGAAQCLDDVFEDPNGESRDV</sequence>
<accession>A0A5M8A5F0</accession>
<evidence type="ECO:0000313" key="1">
    <source>
        <dbReference type="EMBL" id="KAA6118947.1"/>
    </source>
</evidence>
<name>A0A5M8A5F0_9BURK</name>
<dbReference type="Proteomes" id="UP000324324">
    <property type="component" value="Unassembled WGS sequence"/>
</dbReference>
<dbReference type="AlphaFoldDB" id="A0A5M8A5F0"/>
<dbReference type="RefSeq" id="WP_150084202.1">
    <property type="nucleotide sequence ID" value="NZ_VWRN01000053.1"/>
</dbReference>
<evidence type="ECO:0000313" key="2">
    <source>
        <dbReference type="Proteomes" id="UP000324324"/>
    </source>
</evidence>
<organism evidence="1 2">
    <name type="scientific">Cupriavidus cauae</name>
    <dbReference type="NCBI Taxonomy" id="2608999"/>
    <lineage>
        <taxon>Bacteria</taxon>
        <taxon>Pseudomonadati</taxon>
        <taxon>Pseudomonadota</taxon>
        <taxon>Betaproteobacteria</taxon>
        <taxon>Burkholderiales</taxon>
        <taxon>Burkholderiaceae</taxon>
        <taxon>Cupriavidus</taxon>
    </lineage>
</organism>
<keyword evidence="2" id="KW-1185">Reference proteome</keyword>
<comment type="caution">
    <text evidence="1">The sequence shown here is derived from an EMBL/GenBank/DDBJ whole genome shotgun (WGS) entry which is preliminary data.</text>
</comment>
<gene>
    <name evidence="1" type="ORF">F1599_19760</name>
</gene>
<proteinExistence type="predicted"/>
<reference evidence="1 2" key="1">
    <citation type="submission" date="2019-09" db="EMBL/GenBank/DDBJ databases">
        <title>Isolation of a novel species in the genus Cupriavidus from patients with sepsis using whole genome sequencing.</title>
        <authorList>
            <person name="Kweon O.J."/>
            <person name="Lee M.-K."/>
        </authorList>
    </citation>
    <scope>NUCLEOTIDE SEQUENCE [LARGE SCALE GENOMIC DNA]</scope>
    <source>
        <strain evidence="1 2">MKL-01</strain>
    </source>
</reference>